<name>A0A366H959_9BACT</name>
<gene>
    <name evidence="2" type="ORF">DES53_111173</name>
</gene>
<evidence type="ECO:0000313" key="2">
    <source>
        <dbReference type="EMBL" id="RBP38653.1"/>
    </source>
</evidence>
<dbReference type="Proteomes" id="UP000253426">
    <property type="component" value="Unassembled WGS sequence"/>
</dbReference>
<accession>A0A366H959</accession>
<feature type="compositionally biased region" description="Basic and acidic residues" evidence="1">
    <location>
        <begin position="88"/>
        <end position="124"/>
    </location>
</feature>
<evidence type="ECO:0000313" key="3">
    <source>
        <dbReference type="Proteomes" id="UP000253426"/>
    </source>
</evidence>
<protein>
    <submittedName>
        <fullName evidence="2">Uncharacterized protein</fullName>
    </submittedName>
</protein>
<comment type="caution">
    <text evidence="2">The sequence shown here is derived from an EMBL/GenBank/DDBJ whole genome shotgun (WGS) entry which is preliminary data.</text>
</comment>
<keyword evidence="3" id="KW-1185">Reference proteome</keyword>
<proteinExistence type="predicted"/>
<feature type="compositionally biased region" description="Basic and acidic residues" evidence="1">
    <location>
        <begin position="55"/>
        <end position="80"/>
    </location>
</feature>
<organism evidence="2 3">
    <name type="scientific">Roseimicrobium gellanilyticum</name>
    <dbReference type="NCBI Taxonomy" id="748857"/>
    <lineage>
        <taxon>Bacteria</taxon>
        <taxon>Pseudomonadati</taxon>
        <taxon>Verrucomicrobiota</taxon>
        <taxon>Verrucomicrobiia</taxon>
        <taxon>Verrucomicrobiales</taxon>
        <taxon>Verrucomicrobiaceae</taxon>
        <taxon>Roseimicrobium</taxon>
    </lineage>
</organism>
<dbReference type="EMBL" id="QNRR01000011">
    <property type="protein sequence ID" value="RBP38653.1"/>
    <property type="molecule type" value="Genomic_DNA"/>
</dbReference>
<reference evidence="2 3" key="1">
    <citation type="submission" date="2018-06" db="EMBL/GenBank/DDBJ databases">
        <title>Genomic Encyclopedia of Type Strains, Phase IV (KMG-IV): sequencing the most valuable type-strain genomes for metagenomic binning, comparative biology and taxonomic classification.</title>
        <authorList>
            <person name="Goeker M."/>
        </authorList>
    </citation>
    <scope>NUCLEOTIDE SEQUENCE [LARGE SCALE GENOMIC DNA]</scope>
    <source>
        <strain evidence="2 3">DSM 25532</strain>
    </source>
</reference>
<feature type="region of interest" description="Disordered" evidence="1">
    <location>
        <begin position="1"/>
        <end position="124"/>
    </location>
</feature>
<evidence type="ECO:0000256" key="1">
    <source>
        <dbReference type="SAM" id="MobiDB-lite"/>
    </source>
</evidence>
<sequence length="124" mass="14456">MTPQGGSDARRPEERRHHRHPQWAEQGRRDGGNTFAAPQRIPNPRPDSTRASSPEPKREQNSGVEELRGQVQRLAREVEALKNTLKQRTPEPPREQIRRPDEPRREERRDVPPSAPPREERRDS</sequence>
<dbReference type="AlphaFoldDB" id="A0A366H959"/>